<organism evidence="7 8">
    <name type="scientific">Nocardioides endophyticus</name>
    <dbReference type="NCBI Taxonomy" id="1353775"/>
    <lineage>
        <taxon>Bacteria</taxon>
        <taxon>Bacillati</taxon>
        <taxon>Actinomycetota</taxon>
        <taxon>Actinomycetes</taxon>
        <taxon>Propionibacteriales</taxon>
        <taxon>Nocardioidaceae</taxon>
        <taxon>Nocardioides</taxon>
    </lineage>
</organism>
<dbReference type="EMBL" id="BAABKN010000005">
    <property type="protein sequence ID" value="GAA4727384.1"/>
    <property type="molecule type" value="Genomic_DNA"/>
</dbReference>
<sequence length="451" mass="47652">MRADLIELSRSIDLALLGNRVRKSRQRAALTQADVAGEKVSVGYISRIESGQRRPDPEVLESIAGRLGVTAEELLLGVSPDRVTELLVLLNHAELELATGSVAQALETVNRILAEPEVEDLPDLERDASYLRATALEATGDLQSAILVLEDLAEQSTGDLRWINGLTALSRCYRESGELGRAIEVGERAGAFIEDHGLAGLDEAVRLSLTVAGAYLERGDIGYAARMCQRVIDRAEELASPTAKASAYWNLSAIESRRGHAAVAVELARRALGILSAVDESRSLVRLQTQLAILQLRLDPPEAAEALELLLRAERAMTVTGAGPADVADNHLAQARAQFLLGDPDSARQLASATVDRSRGTAPIVAADALALLGRLSAQAGDLGAARDHFQQAVLLLSGVGADRSAAQLWFELAGLLESIGEASSALDAYKRAGAATGLVVSTTSSAPVTA</sequence>
<protein>
    <recommendedName>
        <fullName evidence="6">HTH cro/C1-type domain-containing protein</fullName>
    </recommendedName>
</protein>
<keyword evidence="3" id="KW-0677">Repeat</keyword>
<dbReference type="SMART" id="SM00530">
    <property type="entry name" value="HTH_XRE"/>
    <property type="match status" value="1"/>
</dbReference>
<keyword evidence="2" id="KW-0963">Cytoplasm</keyword>
<evidence type="ECO:0000256" key="4">
    <source>
        <dbReference type="ARBA" id="ARBA00022803"/>
    </source>
</evidence>
<comment type="subcellular location">
    <subcellularLocation>
        <location evidence="1">Cytoplasm</location>
    </subcellularLocation>
</comment>
<evidence type="ECO:0000256" key="1">
    <source>
        <dbReference type="ARBA" id="ARBA00004496"/>
    </source>
</evidence>
<name>A0ABP8YHT0_9ACTN</name>
<proteinExistence type="inferred from homology"/>
<dbReference type="SUPFAM" id="SSF47413">
    <property type="entry name" value="lambda repressor-like DNA-binding domains"/>
    <property type="match status" value="1"/>
</dbReference>
<dbReference type="RefSeq" id="WP_345525286.1">
    <property type="nucleotide sequence ID" value="NZ_BAABKN010000005.1"/>
</dbReference>
<dbReference type="Gene3D" id="1.10.260.40">
    <property type="entry name" value="lambda repressor-like DNA-binding domains"/>
    <property type="match status" value="1"/>
</dbReference>
<dbReference type="CDD" id="cd00093">
    <property type="entry name" value="HTH_XRE"/>
    <property type="match status" value="1"/>
</dbReference>
<evidence type="ECO:0000313" key="7">
    <source>
        <dbReference type="EMBL" id="GAA4727384.1"/>
    </source>
</evidence>
<keyword evidence="4" id="KW-0802">TPR repeat</keyword>
<keyword evidence="8" id="KW-1185">Reference proteome</keyword>
<dbReference type="PROSITE" id="PS50943">
    <property type="entry name" value="HTH_CROC1"/>
    <property type="match status" value="1"/>
</dbReference>
<evidence type="ECO:0000256" key="5">
    <source>
        <dbReference type="ARBA" id="ARBA00038253"/>
    </source>
</evidence>
<comment type="caution">
    <text evidence="7">The sequence shown here is derived from an EMBL/GenBank/DDBJ whole genome shotgun (WGS) entry which is preliminary data.</text>
</comment>
<dbReference type="SUPFAM" id="SSF48452">
    <property type="entry name" value="TPR-like"/>
    <property type="match status" value="2"/>
</dbReference>
<evidence type="ECO:0000313" key="8">
    <source>
        <dbReference type="Proteomes" id="UP001499882"/>
    </source>
</evidence>
<dbReference type="InterPro" id="IPR011990">
    <property type="entry name" value="TPR-like_helical_dom_sf"/>
</dbReference>
<dbReference type="Pfam" id="PF13560">
    <property type="entry name" value="HTH_31"/>
    <property type="match status" value="1"/>
</dbReference>
<evidence type="ECO:0000259" key="6">
    <source>
        <dbReference type="PROSITE" id="PS50943"/>
    </source>
</evidence>
<comment type="similarity">
    <text evidence="5">Belongs to the Rap family.</text>
</comment>
<dbReference type="InterPro" id="IPR001387">
    <property type="entry name" value="Cro/C1-type_HTH"/>
</dbReference>
<dbReference type="InterPro" id="IPR010982">
    <property type="entry name" value="Lambda_DNA-bd_dom_sf"/>
</dbReference>
<dbReference type="Proteomes" id="UP001499882">
    <property type="component" value="Unassembled WGS sequence"/>
</dbReference>
<evidence type="ECO:0000256" key="2">
    <source>
        <dbReference type="ARBA" id="ARBA00022490"/>
    </source>
</evidence>
<feature type="domain" description="HTH cro/C1-type" evidence="6">
    <location>
        <begin position="21"/>
        <end position="74"/>
    </location>
</feature>
<dbReference type="InterPro" id="IPR051476">
    <property type="entry name" value="Bac_ResReg_Asp_Phosphatase"/>
</dbReference>
<dbReference type="Gene3D" id="1.25.40.10">
    <property type="entry name" value="Tetratricopeptide repeat domain"/>
    <property type="match status" value="1"/>
</dbReference>
<reference evidence="8" key="1">
    <citation type="journal article" date="2019" name="Int. J. Syst. Evol. Microbiol.">
        <title>The Global Catalogue of Microorganisms (GCM) 10K type strain sequencing project: providing services to taxonomists for standard genome sequencing and annotation.</title>
        <authorList>
            <consortium name="The Broad Institute Genomics Platform"/>
            <consortium name="The Broad Institute Genome Sequencing Center for Infectious Disease"/>
            <person name="Wu L."/>
            <person name="Ma J."/>
        </authorList>
    </citation>
    <scope>NUCLEOTIDE SEQUENCE [LARGE SCALE GENOMIC DNA]</scope>
    <source>
        <strain evidence="8">JCM 18532</strain>
    </source>
</reference>
<dbReference type="PANTHER" id="PTHR46630">
    <property type="entry name" value="TETRATRICOPEPTIDE REPEAT PROTEIN 29"/>
    <property type="match status" value="1"/>
</dbReference>
<accession>A0ABP8YHT0</accession>
<dbReference type="Pfam" id="PF13432">
    <property type="entry name" value="TPR_16"/>
    <property type="match status" value="2"/>
</dbReference>
<dbReference type="PANTHER" id="PTHR46630:SF1">
    <property type="entry name" value="TETRATRICOPEPTIDE REPEAT PROTEIN 29"/>
    <property type="match status" value="1"/>
</dbReference>
<evidence type="ECO:0000256" key="3">
    <source>
        <dbReference type="ARBA" id="ARBA00022737"/>
    </source>
</evidence>
<gene>
    <name evidence="7" type="ORF">GCM10023350_07870</name>
</gene>